<comment type="caution">
    <text evidence="2">The sequence shown here is derived from an EMBL/GenBank/DDBJ whole genome shotgun (WGS) entry which is preliminary data.</text>
</comment>
<protein>
    <recommendedName>
        <fullName evidence="4">Lipoprotein SmpA/OmlA domain-containing protein</fullName>
    </recommendedName>
</protein>
<dbReference type="EMBL" id="MCRI01000002">
    <property type="protein sequence ID" value="ODN67989.1"/>
    <property type="molecule type" value="Genomic_DNA"/>
</dbReference>
<accession>A0A1E3GV91</accession>
<evidence type="ECO:0000313" key="3">
    <source>
        <dbReference type="Proteomes" id="UP000094379"/>
    </source>
</evidence>
<dbReference type="Proteomes" id="UP000094379">
    <property type="component" value="Unassembled WGS sequence"/>
</dbReference>
<organism evidence="2 3">
    <name type="scientific">Methylophaga muralis</name>
    <dbReference type="NCBI Taxonomy" id="291169"/>
    <lineage>
        <taxon>Bacteria</taxon>
        <taxon>Pseudomonadati</taxon>
        <taxon>Pseudomonadota</taxon>
        <taxon>Gammaproteobacteria</taxon>
        <taxon>Thiotrichales</taxon>
        <taxon>Piscirickettsiaceae</taxon>
        <taxon>Methylophaga</taxon>
    </lineage>
</organism>
<evidence type="ECO:0000313" key="2">
    <source>
        <dbReference type="EMBL" id="ODN67989.1"/>
    </source>
</evidence>
<evidence type="ECO:0000256" key="1">
    <source>
        <dbReference type="SAM" id="SignalP"/>
    </source>
</evidence>
<proteinExistence type="predicted"/>
<dbReference type="AlphaFoldDB" id="A0A1E3GV91"/>
<sequence length="100" mass="11199">MLKCHLMAAGAMLLMALPTQADVLSIAEPTYNTPNSETGVLRPTRGMTMQQVEQKFGKAQKQYAAKGTPAITRWQYSQFDVYFENQLVIHSVVQREPAPQ</sequence>
<keyword evidence="3" id="KW-1185">Reference proteome</keyword>
<feature type="signal peptide" evidence="1">
    <location>
        <begin position="1"/>
        <end position="21"/>
    </location>
</feature>
<gene>
    <name evidence="2" type="ORF">A9E74_00495</name>
</gene>
<dbReference type="STRING" id="291169.A9E74_00495"/>
<feature type="chain" id="PRO_5009128768" description="Lipoprotein SmpA/OmlA domain-containing protein" evidence="1">
    <location>
        <begin position="22"/>
        <end position="100"/>
    </location>
</feature>
<reference evidence="2 3" key="1">
    <citation type="submission" date="2016-07" db="EMBL/GenBank/DDBJ databases">
        <title>Draft Genome Sequence of Methylophaga muralis Bur 1.</title>
        <authorList>
            <person name="Vasilenko O.V."/>
            <person name="Doronina N.V."/>
            <person name="Shmareva M.N."/>
            <person name="Tarlachkov S.V."/>
            <person name="Mustakhimov I."/>
            <person name="Trotsenko Y.A."/>
        </authorList>
    </citation>
    <scope>NUCLEOTIDE SEQUENCE [LARGE SCALE GENOMIC DNA]</scope>
    <source>
        <strain evidence="2 3">Bur 1</strain>
    </source>
</reference>
<name>A0A1E3GV91_9GAMM</name>
<keyword evidence="1" id="KW-0732">Signal</keyword>
<dbReference type="RefSeq" id="WP_069295088.1">
    <property type="nucleotide sequence ID" value="NZ_MCRI01000002.1"/>
</dbReference>
<evidence type="ECO:0008006" key="4">
    <source>
        <dbReference type="Google" id="ProtNLM"/>
    </source>
</evidence>